<evidence type="ECO:0000256" key="2">
    <source>
        <dbReference type="ARBA" id="ARBA00022723"/>
    </source>
</evidence>
<evidence type="ECO:0000313" key="5">
    <source>
        <dbReference type="Proteomes" id="UP000299102"/>
    </source>
</evidence>
<dbReference type="Proteomes" id="UP000299102">
    <property type="component" value="Unassembled WGS sequence"/>
</dbReference>
<accession>A0A4C1TE81</accession>
<gene>
    <name evidence="4" type="ORF">EVAR_6132_1</name>
</gene>
<keyword evidence="5" id="KW-1185">Reference proteome</keyword>
<organism evidence="4 5">
    <name type="scientific">Eumeta variegata</name>
    <name type="common">Bagworm moth</name>
    <name type="synonym">Eumeta japonica</name>
    <dbReference type="NCBI Taxonomy" id="151549"/>
    <lineage>
        <taxon>Eukaryota</taxon>
        <taxon>Metazoa</taxon>
        <taxon>Ecdysozoa</taxon>
        <taxon>Arthropoda</taxon>
        <taxon>Hexapoda</taxon>
        <taxon>Insecta</taxon>
        <taxon>Pterygota</taxon>
        <taxon>Neoptera</taxon>
        <taxon>Endopterygota</taxon>
        <taxon>Lepidoptera</taxon>
        <taxon>Glossata</taxon>
        <taxon>Ditrysia</taxon>
        <taxon>Tineoidea</taxon>
        <taxon>Psychidae</taxon>
        <taxon>Oiketicinae</taxon>
        <taxon>Eumeta</taxon>
    </lineage>
</organism>
<dbReference type="AlphaFoldDB" id="A0A4C1TE81"/>
<dbReference type="Pfam" id="PF13359">
    <property type="entry name" value="DDE_Tnp_4"/>
    <property type="match status" value="1"/>
</dbReference>
<dbReference type="GO" id="GO:0046872">
    <property type="term" value="F:metal ion binding"/>
    <property type="evidence" value="ECO:0007669"/>
    <property type="project" value="UniProtKB-KW"/>
</dbReference>
<sequence>MKLLEYLNLTKDALVCLEKDVLVCLEKDMLVYLEKDVPNVEDGTLNFLPWGVILGDEGFPLKKYLMTPYPRRLPLTAEEKIFNYYLSRARRIVEKAFGVMVMKFRIYRSPIYVYPDKVDKIVKATSALRNWLMKTSTRHYAPIRTMDSDGVSGTWRLESRFTTSAKSDPLFRTTPLKVHKHHLHLILFSRNS</sequence>
<dbReference type="STRING" id="151549.A0A4C1TE81"/>
<evidence type="ECO:0000313" key="4">
    <source>
        <dbReference type="EMBL" id="GBP12809.1"/>
    </source>
</evidence>
<proteinExistence type="predicted"/>
<evidence type="ECO:0000259" key="3">
    <source>
        <dbReference type="Pfam" id="PF13359"/>
    </source>
</evidence>
<name>A0A4C1TE81_EUMVA</name>
<comment type="caution">
    <text evidence="4">The sequence shown here is derived from an EMBL/GenBank/DDBJ whole genome shotgun (WGS) entry which is preliminary data.</text>
</comment>
<reference evidence="4 5" key="1">
    <citation type="journal article" date="2019" name="Commun. Biol.">
        <title>The bagworm genome reveals a unique fibroin gene that provides high tensile strength.</title>
        <authorList>
            <person name="Kono N."/>
            <person name="Nakamura H."/>
            <person name="Ohtoshi R."/>
            <person name="Tomita M."/>
            <person name="Numata K."/>
            <person name="Arakawa K."/>
        </authorList>
    </citation>
    <scope>NUCLEOTIDE SEQUENCE [LARGE SCALE GENOMIC DNA]</scope>
</reference>
<dbReference type="OrthoDB" id="1681765at2759"/>
<dbReference type="EMBL" id="BGZK01000053">
    <property type="protein sequence ID" value="GBP12809.1"/>
    <property type="molecule type" value="Genomic_DNA"/>
</dbReference>
<protein>
    <recommendedName>
        <fullName evidence="3">DDE Tnp4 domain-containing protein</fullName>
    </recommendedName>
</protein>
<feature type="domain" description="DDE Tnp4" evidence="3">
    <location>
        <begin position="47"/>
        <end position="130"/>
    </location>
</feature>
<comment type="cofactor">
    <cofactor evidence="1">
        <name>a divalent metal cation</name>
        <dbReference type="ChEBI" id="CHEBI:60240"/>
    </cofactor>
</comment>
<evidence type="ECO:0000256" key="1">
    <source>
        <dbReference type="ARBA" id="ARBA00001968"/>
    </source>
</evidence>
<dbReference type="InterPro" id="IPR027806">
    <property type="entry name" value="HARBI1_dom"/>
</dbReference>
<keyword evidence="2" id="KW-0479">Metal-binding</keyword>